<dbReference type="InterPro" id="IPR004299">
    <property type="entry name" value="MBOAT_fam"/>
</dbReference>
<dbReference type="Pfam" id="PF03062">
    <property type="entry name" value="MBOAT"/>
    <property type="match status" value="1"/>
</dbReference>
<dbReference type="InterPro" id="IPR044851">
    <property type="entry name" value="Wax_synthase"/>
</dbReference>
<sequence>MPSLLLPDAQPILTALAILALTTACRFGFAVVTRLLGTSKRLLWPAAGAMASLPFVLREPLLAWWGGTYADAQLGSFLAATAFAWCFFRAIERSVGTTPVGAAASLAEWIFYMSADVDPRYRDGRPLRPPPGKLQSQLAKLCATYAATAAFVSAIEPFGFRPTAAVCEACGVSGPLAAALVRVGDNLSGAAFRSSAASAPLLLASQLGALAEPSRNLLSAGTVLIYLFLSLLLTLGSILVLAQGHDPIDGFDNPVFKSCSPREFWGRRWNLQVNAMLKRSCYKPLAGAGLAAPLATLATFGASAGFHEYQFALSMPGYRVGTASVFFLGQGLLLVAQSLLEATPLRHLASRAPLPLGVAFNITALSLVPDYFICNWIDLPTPLFGAVARLVPRIMWAA</sequence>
<keyword evidence="4 5" id="KW-0472">Membrane</keyword>
<dbReference type="GO" id="GO:0008374">
    <property type="term" value="F:O-acyltransferase activity"/>
    <property type="evidence" value="ECO:0007669"/>
    <property type="project" value="InterPro"/>
</dbReference>
<feature type="transmembrane region" description="Helical" evidence="5">
    <location>
        <begin position="352"/>
        <end position="373"/>
    </location>
</feature>
<keyword evidence="2 5" id="KW-0812">Transmembrane</keyword>
<dbReference type="GO" id="GO:0016020">
    <property type="term" value="C:membrane"/>
    <property type="evidence" value="ECO:0007669"/>
    <property type="project" value="UniProtKB-SubCell"/>
</dbReference>
<proteinExistence type="predicted"/>
<dbReference type="GO" id="GO:0006629">
    <property type="term" value="P:lipid metabolic process"/>
    <property type="evidence" value="ECO:0007669"/>
    <property type="project" value="InterPro"/>
</dbReference>
<accession>A0A7S3RSG4</accession>
<dbReference type="AlphaFoldDB" id="A0A7S3RSG4"/>
<protein>
    <recommendedName>
        <fullName evidence="7">Wax synthase domain-containing protein</fullName>
    </recommendedName>
</protein>
<evidence type="ECO:0000256" key="4">
    <source>
        <dbReference type="ARBA" id="ARBA00023136"/>
    </source>
</evidence>
<name>A0A7S3RSG4_EMIHU</name>
<reference evidence="6" key="1">
    <citation type="submission" date="2021-01" db="EMBL/GenBank/DDBJ databases">
        <authorList>
            <person name="Corre E."/>
            <person name="Pelletier E."/>
            <person name="Niang G."/>
            <person name="Scheremetjew M."/>
            <person name="Finn R."/>
            <person name="Kale V."/>
            <person name="Holt S."/>
            <person name="Cochrane G."/>
            <person name="Meng A."/>
            <person name="Brown T."/>
            <person name="Cohen L."/>
        </authorList>
    </citation>
    <scope>NUCLEOTIDE SEQUENCE</scope>
    <source>
        <strain evidence="6">379</strain>
    </source>
</reference>
<evidence type="ECO:0000256" key="5">
    <source>
        <dbReference type="SAM" id="Phobius"/>
    </source>
</evidence>
<feature type="transmembrane region" description="Helical" evidence="5">
    <location>
        <begin position="223"/>
        <end position="242"/>
    </location>
</feature>
<dbReference type="PANTHER" id="PTHR31595">
    <property type="entry name" value="LONG-CHAIN-ALCOHOL O-FATTY-ACYLTRANSFERASE 3-RELATED"/>
    <property type="match status" value="1"/>
</dbReference>
<keyword evidence="3 5" id="KW-1133">Transmembrane helix</keyword>
<feature type="transmembrane region" description="Helical" evidence="5">
    <location>
        <begin position="318"/>
        <end position="340"/>
    </location>
</feature>
<evidence type="ECO:0008006" key="7">
    <source>
        <dbReference type="Google" id="ProtNLM"/>
    </source>
</evidence>
<organism evidence="6">
    <name type="scientific">Emiliania huxleyi</name>
    <name type="common">Coccolithophore</name>
    <name type="synonym">Pontosphaera huxleyi</name>
    <dbReference type="NCBI Taxonomy" id="2903"/>
    <lineage>
        <taxon>Eukaryota</taxon>
        <taxon>Haptista</taxon>
        <taxon>Haptophyta</taxon>
        <taxon>Prymnesiophyceae</taxon>
        <taxon>Isochrysidales</taxon>
        <taxon>Noelaerhabdaceae</taxon>
        <taxon>Emiliania</taxon>
    </lineage>
</organism>
<dbReference type="PANTHER" id="PTHR31595:SF57">
    <property type="entry name" value="OS04G0481900 PROTEIN"/>
    <property type="match status" value="1"/>
</dbReference>
<dbReference type="EMBL" id="HBIR01009295">
    <property type="protein sequence ID" value="CAE0532388.1"/>
    <property type="molecule type" value="Transcribed_RNA"/>
</dbReference>
<gene>
    <name evidence="6" type="ORF">EHUX00137_LOCUS6458</name>
</gene>
<feature type="transmembrane region" description="Helical" evidence="5">
    <location>
        <begin position="12"/>
        <end position="36"/>
    </location>
</feature>
<evidence type="ECO:0000313" key="6">
    <source>
        <dbReference type="EMBL" id="CAE0532388.1"/>
    </source>
</evidence>
<evidence type="ECO:0000256" key="3">
    <source>
        <dbReference type="ARBA" id="ARBA00022989"/>
    </source>
</evidence>
<comment type="subcellular location">
    <subcellularLocation>
        <location evidence="1">Membrane</location>
        <topology evidence="1">Multi-pass membrane protein</topology>
    </subcellularLocation>
</comment>
<evidence type="ECO:0000256" key="1">
    <source>
        <dbReference type="ARBA" id="ARBA00004141"/>
    </source>
</evidence>
<evidence type="ECO:0000256" key="2">
    <source>
        <dbReference type="ARBA" id="ARBA00022692"/>
    </source>
</evidence>
<feature type="transmembrane region" description="Helical" evidence="5">
    <location>
        <begin position="285"/>
        <end position="306"/>
    </location>
</feature>